<feature type="domain" description="Protein-PII uridylyltransferase N-terminal" evidence="1">
    <location>
        <begin position="49"/>
        <end position="186"/>
    </location>
</feature>
<evidence type="ECO:0000259" key="2">
    <source>
        <dbReference type="Pfam" id="PF10335"/>
    </source>
</evidence>
<evidence type="ECO:0000259" key="1">
    <source>
        <dbReference type="Pfam" id="PF03445"/>
    </source>
</evidence>
<dbReference type="Pfam" id="PF03445">
    <property type="entry name" value="DUF294"/>
    <property type="match status" value="1"/>
</dbReference>
<protein>
    <submittedName>
        <fullName evidence="3">DUF294 nucleotidyltransferase-like domain-containing protein</fullName>
    </submittedName>
</protein>
<proteinExistence type="predicted"/>
<accession>A0ABV7F181</accession>
<gene>
    <name evidence="3" type="ORF">ACFOFO_12020</name>
</gene>
<dbReference type="InterPro" id="IPR018821">
    <property type="entry name" value="DUF294_put_nucleoTrafse_sb-bd"/>
</dbReference>
<feature type="domain" description="DUF294" evidence="2">
    <location>
        <begin position="223"/>
        <end position="366"/>
    </location>
</feature>
<dbReference type="Proteomes" id="UP001595530">
    <property type="component" value="Unassembled WGS sequence"/>
</dbReference>
<reference evidence="4" key="1">
    <citation type="journal article" date="2019" name="Int. J. Syst. Evol. Microbiol.">
        <title>The Global Catalogue of Microorganisms (GCM) 10K type strain sequencing project: providing services to taxonomists for standard genome sequencing and annotation.</title>
        <authorList>
            <consortium name="The Broad Institute Genomics Platform"/>
            <consortium name="The Broad Institute Genome Sequencing Center for Infectious Disease"/>
            <person name="Wu L."/>
            <person name="Ma J."/>
        </authorList>
    </citation>
    <scope>NUCLEOTIDE SEQUENCE [LARGE SCALE GENOMIC DNA]</scope>
    <source>
        <strain evidence="4">KCTC 42986</strain>
    </source>
</reference>
<dbReference type="InterPro" id="IPR005105">
    <property type="entry name" value="GlnD_Uridyltrans_N"/>
</dbReference>
<name>A0ABV7F181_9BURK</name>
<dbReference type="RefSeq" id="WP_390331602.1">
    <property type="nucleotide sequence ID" value="NZ_JBHRTP010000035.1"/>
</dbReference>
<evidence type="ECO:0000313" key="3">
    <source>
        <dbReference type="EMBL" id="MFC3108680.1"/>
    </source>
</evidence>
<dbReference type="CDD" id="cd05401">
    <property type="entry name" value="NT_GlnE_GlnD_like"/>
    <property type="match status" value="1"/>
</dbReference>
<sequence>MDDPMTPRHIASFDPRTVPDPALAQELQRVQRGIGAATDGASLRQASRDIQALVHRVVEQMPAAELLTRIISTLNDALTQRVIAISSVDTQLDMVRWCWISLGSEGRQEQTLSSDQDNGIVFSGSGPADGLREMLLPLACRINETLDACGFPLCRGQIMASNPQWCLSLDEWRDRFTQWIIEGDPQALLNASIFFDLRPLYGAHSLAHELADWLAVEASENSRFLFQMTANALRREAPLGMLRKFVVEKGGQFAGTIDLKLNGATLFVDAARIYGLACGTRANNTADRLRLAAKSHRLHPSDVDQWINAFYFIQMLRLKNQHRNYTSFTEMHNHVDPNQLEAADRHALLDALRQARTLQNRLALDYPGSSQGI</sequence>
<evidence type="ECO:0000313" key="4">
    <source>
        <dbReference type="Proteomes" id="UP001595530"/>
    </source>
</evidence>
<dbReference type="Pfam" id="PF10335">
    <property type="entry name" value="DUF294_C"/>
    <property type="match status" value="1"/>
</dbReference>
<keyword evidence="4" id="KW-1185">Reference proteome</keyword>
<organism evidence="3 4">
    <name type="scientific">Undibacterium arcticum</name>
    <dbReference type="NCBI Taxonomy" id="1762892"/>
    <lineage>
        <taxon>Bacteria</taxon>
        <taxon>Pseudomonadati</taxon>
        <taxon>Pseudomonadota</taxon>
        <taxon>Betaproteobacteria</taxon>
        <taxon>Burkholderiales</taxon>
        <taxon>Oxalobacteraceae</taxon>
        <taxon>Undibacterium</taxon>
    </lineage>
</organism>
<dbReference type="EMBL" id="JBHRTP010000035">
    <property type="protein sequence ID" value="MFC3108680.1"/>
    <property type="molecule type" value="Genomic_DNA"/>
</dbReference>
<comment type="caution">
    <text evidence="3">The sequence shown here is derived from an EMBL/GenBank/DDBJ whole genome shotgun (WGS) entry which is preliminary data.</text>
</comment>